<feature type="region of interest" description="Disordered" evidence="6">
    <location>
        <begin position="1270"/>
        <end position="1289"/>
    </location>
</feature>
<evidence type="ECO:0000313" key="8">
    <source>
        <dbReference type="Proteomes" id="UP000567179"/>
    </source>
</evidence>
<dbReference type="Proteomes" id="UP000567179">
    <property type="component" value="Unassembled WGS sequence"/>
</dbReference>
<feature type="region of interest" description="Disordered" evidence="6">
    <location>
        <begin position="29"/>
        <end position="49"/>
    </location>
</feature>
<reference evidence="7 8" key="1">
    <citation type="journal article" date="2020" name="ISME J.">
        <title>Uncovering the hidden diversity of litter-decomposition mechanisms in mushroom-forming fungi.</title>
        <authorList>
            <person name="Floudas D."/>
            <person name="Bentzer J."/>
            <person name="Ahren D."/>
            <person name="Johansson T."/>
            <person name="Persson P."/>
            <person name="Tunlid A."/>
        </authorList>
    </citation>
    <scope>NUCLEOTIDE SEQUENCE [LARGE SCALE GENOMIC DNA]</scope>
    <source>
        <strain evidence="7 8">CBS 101986</strain>
    </source>
</reference>
<dbReference type="PANTHER" id="PTHR47447">
    <property type="entry name" value="OS03G0856100 PROTEIN"/>
    <property type="match status" value="1"/>
</dbReference>
<evidence type="ECO:0008006" key="9">
    <source>
        <dbReference type="Google" id="ProtNLM"/>
    </source>
</evidence>
<comment type="caution">
    <text evidence="7">The sequence shown here is derived from an EMBL/GenBank/DDBJ whole genome shotgun (WGS) entry which is preliminary data.</text>
</comment>
<dbReference type="PROSITE" id="PS51375">
    <property type="entry name" value="PPR"/>
    <property type="match status" value="3"/>
</dbReference>
<comment type="similarity">
    <text evidence="1">Belongs to the CCM1 family.</text>
</comment>
<evidence type="ECO:0000256" key="1">
    <source>
        <dbReference type="ARBA" id="ARBA00006192"/>
    </source>
</evidence>
<evidence type="ECO:0000256" key="3">
    <source>
        <dbReference type="ARBA" id="ARBA00044493"/>
    </source>
</evidence>
<evidence type="ECO:0000256" key="4">
    <source>
        <dbReference type="ARBA" id="ARBA00044511"/>
    </source>
</evidence>
<evidence type="ECO:0000256" key="6">
    <source>
        <dbReference type="SAM" id="MobiDB-lite"/>
    </source>
</evidence>
<comment type="function">
    <text evidence="3">Regulates mitochondrial small subunit maturation by controlling 15S rRNA 5'-end processing. Localizes to the 5' precursor of the 15S rRNA in a position that is subsequently occupied by mS47 in the mature yeast mtSSU. Uses structure and sequence-specific RNA recognition, binding to a single-stranded region of the precursor and specifically recognizing bases -6 to -1. The exchange of Ccm1 for mS47 is coupled to the irreversible removal of precursor rRNA that is accompanied by conformational changes of the mitoribosomal proteins uS5m and mS26. These conformational changes signal completion of 5'-end rRNA processing through protection of the mature 5'-end of the 15S rRNA and stabilization of mS47. The removal of the 5' precursor together with the dissociation of Ccm1 may be catalyzed by the 5'-3' exoribonuclease Pet127. Involved in the specific removal of group I introns in mitochondrial encoded transcripts.</text>
</comment>
<proteinExistence type="inferred from homology"/>
<dbReference type="InterPro" id="IPR002885">
    <property type="entry name" value="PPR_rpt"/>
</dbReference>
<dbReference type="Gene3D" id="1.25.40.10">
    <property type="entry name" value="Tetratricopeptide repeat domain"/>
    <property type="match status" value="5"/>
</dbReference>
<dbReference type="Pfam" id="PF01535">
    <property type="entry name" value="PPR"/>
    <property type="match status" value="2"/>
</dbReference>
<gene>
    <name evidence="7" type="ORF">D9619_001263</name>
</gene>
<dbReference type="NCBIfam" id="TIGR00756">
    <property type="entry name" value="PPR"/>
    <property type="match status" value="3"/>
</dbReference>
<protein>
    <recommendedName>
        <fullName evidence="9">Pentacotripeptide-repeat region of PRORP domain-containing protein</fullName>
    </recommendedName>
</protein>
<evidence type="ECO:0000256" key="5">
    <source>
        <dbReference type="PROSITE-ProRule" id="PRU00708"/>
    </source>
</evidence>
<accession>A0A8H5F3Y6</accession>
<evidence type="ECO:0000313" key="7">
    <source>
        <dbReference type="EMBL" id="KAF5322945.1"/>
    </source>
</evidence>
<name>A0A8H5F3Y6_9AGAR</name>
<feature type="repeat" description="PPR" evidence="5">
    <location>
        <begin position="1051"/>
        <end position="1086"/>
    </location>
</feature>
<dbReference type="EMBL" id="JAACJJ010000028">
    <property type="protein sequence ID" value="KAF5322945.1"/>
    <property type="molecule type" value="Genomic_DNA"/>
</dbReference>
<sequence>MIPHLLHTTGRAVAVVHNQTHTIRNVLQLQSSGPSSGSGSSWGNGPGPGSSKYGAGSRFYAGYNTAGRAVTQANAVTSHDGQLTQTDDSEDLTPKRHVIIPSASTAAPKPRRARIRSSSVSLAGAGAVERAEHMGVLKTVQLHARGKHAFAPVDSMASAKEKLLADPLPAEPLLVRRNSTSAPLSPLLDAVDPPMPPSPLTLDRPKSPLPPNDEIVDKFKFLASSNMRGEVERMARELLKSDIVPIAHYNAALAALAQVRTRGEPLAQVIQFYNTMLDRSVVPNIETYDVLINCLTERDFAVHEAKLALDTRQKRLALGARQAGKQESNKAFIEQLNEENNFNSALKLFEGVLAVNGRDGLHPSTFINLLASAAIHADVNAALHVFAQLEARTDIQPSHQAYRHLLATYSKAGLPDQAAEIFAEYLLASKEGRIMDPTNKRPVNRIQQVRTWNTAIEAHFTAGHPDKAVELVEQMMQSTNDNFTAADAPTITPSAFVTVIQGFINGGDIDSALSWFDKLLAVPHKAPEDPFQGMGGQATRPHYLLWSIMIDALATHKRTDDLVRIFKQVDKYAVEDGLTIPGLSHRILHVAILNAASGMEPSKAQEALLLVLRDIGAEKDAGPDKSRFVLASNICGALARLGVYEEPISFFYSSMMAMASKFGTTDHSVRAHVKHFVTSVYKSAGEGRGQLDFFSALNLSRMATLFGISPSFKFAPAFLDAYGRSRALIHFDELTAQDWNTLFTYAAKYEANQLSQAPEVVAVAPNFNGLRSVLGDLVAQGHGMNHLQLDTVELVIAALYSHHGKDGTAEVMAELGPTFVLALEHYDKIQNAALENSLVPEAETASVALSSESPENYNGGRVKVDKFLSRNITAATSMRPLVDVEQPYKMFEQGLTQGLVPDIATLSNLIQAVGRAKMLDRLRELYTAAQAVLHTLPVEMHMTEWASVEDSMIIALAHAGHPDAAHVHRFRLLEQGFAPTADSYSVLIQLVKDTTDDTSGALSLFQEALDHGIKPNIYLYNNIISKLAKARKADQALELFHQMKGLRLRPTSITYGAIIAACARVGDHVSAEALFKEMIRSEGFKPRVPPYNTMMQLYAHTKPQRLSVLYYYEEMRKAKVQPTAHTYKLLMDAYGTIEPIQLDKMEEAFAELQANPSAELTGAHFASLINAYGCAAKDMEKAVSIFEDLLNGQYRGAPRPDAVVFEAIINVVVAHKRTELIPVYISKMTEAGVHMTAYIANFLIKGYALSGDIGQARSIFESLSDPPAGVAAPNNHAPHSPDLSSESEVSVMEPVYREPSTWEVMVRAELGAGNPDAANHLLERIRERGYPEAVYSRISGIMVDTSGFY</sequence>
<dbReference type="Pfam" id="PF13812">
    <property type="entry name" value="PPR_3"/>
    <property type="match status" value="2"/>
</dbReference>
<organism evidence="7 8">
    <name type="scientific">Psilocybe cf. subviscida</name>
    <dbReference type="NCBI Taxonomy" id="2480587"/>
    <lineage>
        <taxon>Eukaryota</taxon>
        <taxon>Fungi</taxon>
        <taxon>Dikarya</taxon>
        <taxon>Basidiomycota</taxon>
        <taxon>Agaricomycotina</taxon>
        <taxon>Agaricomycetes</taxon>
        <taxon>Agaricomycetidae</taxon>
        <taxon>Agaricales</taxon>
        <taxon>Agaricineae</taxon>
        <taxon>Strophariaceae</taxon>
        <taxon>Psilocybe</taxon>
    </lineage>
</organism>
<keyword evidence="2" id="KW-0677">Repeat</keyword>
<comment type="subunit">
    <text evidence="4">Binds to mitochondrial small subunit 15S rRNA.</text>
</comment>
<feature type="repeat" description="PPR" evidence="5">
    <location>
        <begin position="448"/>
        <end position="478"/>
    </location>
</feature>
<feature type="region of interest" description="Disordered" evidence="6">
    <location>
        <begin position="184"/>
        <end position="209"/>
    </location>
</feature>
<dbReference type="PANTHER" id="PTHR47447:SF23">
    <property type="entry name" value="PENTACOTRIPEPTIDE-REPEAT REGION OF PRORP DOMAIN-CONTAINING PROTEIN"/>
    <property type="match status" value="1"/>
</dbReference>
<keyword evidence="8" id="KW-1185">Reference proteome</keyword>
<evidence type="ECO:0000256" key="2">
    <source>
        <dbReference type="ARBA" id="ARBA00022737"/>
    </source>
</evidence>
<dbReference type="InterPro" id="IPR011990">
    <property type="entry name" value="TPR-like_helical_dom_sf"/>
</dbReference>
<dbReference type="OrthoDB" id="411857at2759"/>
<feature type="repeat" description="PPR" evidence="5">
    <location>
        <begin position="1016"/>
        <end position="1050"/>
    </location>
</feature>